<protein>
    <submittedName>
        <fullName evidence="2">Uncharacterized protein</fullName>
    </submittedName>
</protein>
<proteinExistence type="predicted"/>
<keyword evidence="1" id="KW-1133">Transmembrane helix</keyword>
<evidence type="ECO:0000313" key="3">
    <source>
        <dbReference type="Proteomes" id="UP000092714"/>
    </source>
</evidence>
<reference evidence="2 3" key="1">
    <citation type="submission" date="2016-06" db="EMBL/GenBank/DDBJ databases">
        <authorList>
            <person name="Kjaerup R.B."/>
            <person name="Dalgaard T.S."/>
            <person name="Juul-Madsen H.R."/>
        </authorList>
    </citation>
    <scope>NUCLEOTIDE SEQUENCE [LARGE SCALE GENOMIC DNA]</scope>
    <source>
        <strain evidence="2 3">373-A1</strain>
    </source>
</reference>
<keyword evidence="1" id="KW-0472">Membrane</keyword>
<sequence>MSKLLIIGLYILIISVASMIPIKFTNYLNEKKNILLNRWIYAFTGFVLVMIPQFMPYNLPKYIEVGLYVLFFFLIMMFFETSRINNEKKNLKTMFDYTWLAKKTIKK</sequence>
<dbReference type="Proteomes" id="UP000092714">
    <property type="component" value="Unassembled WGS sequence"/>
</dbReference>
<evidence type="ECO:0000313" key="2">
    <source>
        <dbReference type="EMBL" id="OBY11726.1"/>
    </source>
</evidence>
<feature type="transmembrane region" description="Helical" evidence="1">
    <location>
        <begin position="36"/>
        <end position="55"/>
    </location>
</feature>
<keyword evidence="3" id="KW-1185">Reference proteome</keyword>
<feature type="transmembrane region" description="Helical" evidence="1">
    <location>
        <begin position="6"/>
        <end position="24"/>
    </location>
</feature>
<dbReference type="AlphaFoldDB" id="A0A174W8Y7"/>
<evidence type="ECO:0000256" key="1">
    <source>
        <dbReference type="SAM" id="Phobius"/>
    </source>
</evidence>
<accession>A0A174W8Y7</accession>
<organism evidence="2 3">
    <name type="scientific">Clostridium paraputrificum</name>
    <dbReference type="NCBI Taxonomy" id="29363"/>
    <lineage>
        <taxon>Bacteria</taxon>
        <taxon>Bacillati</taxon>
        <taxon>Bacillota</taxon>
        <taxon>Clostridia</taxon>
        <taxon>Eubacteriales</taxon>
        <taxon>Clostridiaceae</taxon>
        <taxon>Clostridium</taxon>
    </lineage>
</organism>
<dbReference type="RefSeq" id="WP_055184825.1">
    <property type="nucleotide sequence ID" value="NZ_CABJAZ010000007.1"/>
</dbReference>
<feature type="transmembrane region" description="Helical" evidence="1">
    <location>
        <begin position="61"/>
        <end position="79"/>
    </location>
</feature>
<name>A0A174W8Y7_9CLOT</name>
<comment type="caution">
    <text evidence="2">The sequence shown here is derived from an EMBL/GenBank/DDBJ whole genome shotgun (WGS) entry which is preliminary data.</text>
</comment>
<dbReference type="EMBL" id="MAPZ01000011">
    <property type="protein sequence ID" value="OBY11726.1"/>
    <property type="molecule type" value="Genomic_DNA"/>
</dbReference>
<keyword evidence="1" id="KW-0812">Transmembrane</keyword>
<dbReference type="OrthoDB" id="1937146at2"/>
<gene>
    <name evidence="2" type="ORF">CP373A1_04890</name>
</gene>